<evidence type="ECO:0000313" key="3">
    <source>
        <dbReference type="WBParaSite" id="PTRK_0000740600.1"/>
    </source>
</evidence>
<name>A0A0N4ZHK8_PARTI</name>
<protein>
    <submittedName>
        <fullName evidence="3">Uncharacterized protein</fullName>
    </submittedName>
</protein>
<dbReference type="Proteomes" id="UP000038045">
    <property type="component" value="Unplaced"/>
</dbReference>
<organism evidence="2 3">
    <name type="scientific">Parastrongyloides trichosuri</name>
    <name type="common">Possum-specific nematode worm</name>
    <dbReference type="NCBI Taxonomy" id="131310"/>
    <lineage>
        <taxon>Eukaryota</taxon>
        <taxon>Metazoa</taxon>
        <taxon>Ecdysozoa</taxon>
        <taxon>Nematoda</taxon>
        <taxon>Chromadorea</taxon>
        <taxon>Rhabditida</taxon>
        <taxon>Tylenchina</taxon>
        <taxon>Panagrolaimomorpha</taxon>
        <taxon>Strongyloidoidea</taxon>
        <taxon>Strongyloididae</taxon>
        <taxon>Parastrongyloides</taxon>
    </lineage>
</organism>
<evidence type="ECO:0000313" key="2">
    <source>
        <dbReference type="Proteomes" id="UP000038045"/>
    </source>
</evidence>
<dbReference type="WBParaSite" id="PTRK_0000740600.1">
    <property type="protein sequence ID" value="PTRK_0000740600.1"/>
    <property type="gene ID" value="PTRK_0000740600"/>
</dbReference>
<accession>A0A0N4ZHK8</accession>
<keyword evidence="1" id="KW-0732">Signal</keyword>
<feature type="chain" id="PRO_5005891705" evidence="1">
    <location>
        <begin position="23"/>
        <end position="110"/>
    </location>
</feature>
<sequence length="110" mass="12367">MQSYFLLSIILSIFVVALIANGQQYDDVSVGYSPEKKAMRNALVRFGRAGMRNALVRFGKRSSDNEVQEFALKRNAAPQPFVRFGRSANQGFGEEAYYVPYNVIYANTEA</sequence>
<evidence type="ECO:0000256" key="1">
    <source>
        <dbReference type="SAM" id="SignalP"/>
    </source>
</evidence>
<keyword evidence="2" id="KW-1185">Reference proteome</keyword>
<dbReference type="AlphaFoldDB" id="A0A0N4ZHK8"/>
<reference evidence="3" key="1">
    <citation type="submission" date="2017-02" db="UniProtKB">
        <authorList>
            <consortium name="WormBaseParasite"/>
        </authorList>
    </citation>
    <scope>IDENTIFICATION</scope>
</reference>
<dbReference type="STRING" id="131310.A0A0N4ZHK8"/>
<proteinExistence type="predicted"/>
<feature type="signal peptide" evidence="1">
    <location>
        <begin position="1"/>
        <end position="22"/>
    </location>
</feature>